<reference evidence="2" key="2">
    <citation type="submission" date="2008-03" db="EMBL/GenBank/DDBJ databases">
        <authorList>
            <person name="Li K.S."/>
            <person name="Guan Y."/>
            <person name="Wang J."/>
            <person name="Smith G.J.D."/>
            <person name="Xu K.M."/>
            <person name="Duan L."/>
            <person name="Rahardjo A.P."/>
            <person name="Puthavathana P."/>
            <person name="Buranathai C."/>
            <person name="Nguyen T.D."/>
            <person name="Estoepangestie A.T.S."/>
            <person name="Chaisingh A."/>
            <person name="Auewarakul P."/>
            <person name="Long H.T."/>
            <person name="Hanh N.T.H."/>
            <person name="Lim W."/>
            <person name="Webby R.J."/>
            <person name="Poon L.L.M."/>
            <person name="Chen H."/>
            <person name="Shortridge K.F."/>
            <person name="Yuen K.Y."/>
            <person name="Webster R.G."/>
            <person name="Peiris J.S.M."/>
        </authorList>
    </citation>
    <scope>NUCLEOTIDE SEQUENCE</scope>
    <source>
        <tissue evidence="2">Salivary glands</tissue>
    </source>
</reference>
<feature type="chain" id="PRO_5002776943" evidence="1">
    <location>
        <begin position="20"/>
        <end position="166"/>
    </location>
</feature>
<name>B2D2D7_ORNCO</name>
<feature type="signal peptide" evidence="1">
    <location>
        <begin position="1"/>
        <end position="19"/>
    </location>
</feature>
<reference evidence="2" key="1">
    <citation type="journal article" date="2008" name="J. Proteomics">
        <title>An insight into the salivary transcriptome and proteome of the soft tick and vector of epizootic bovine abortion, Ornithodoros coriaceus.</title>
        <authorList>
            <person name="Francischetti I.M."/>
            <person name="Meng Z."/>
            <person name="Mans B.J."/>
            <person name="Gudderra N."/>
            <person name="Hall M."/>
            <person name="Veenstra T.D."/>
            <person name="Pham V.M."/>
            <person name="Kotsyfakis M."/>
            <person name="Ribeiro J.M."/>
        </authorList>
    </citation>
    <scope>NUCLEOTIDE SEQUENCE</scope>
    <source>
        <tissue evidence="2">Salivary glands</tissue>
    </source>
</reference>
<evidence type="ECO:0000256" key="1">
    <source>
        <dbReference type="SAM" id="SignalP"/>
    </source>
</evidence>
<proteinExistence type="evidence at transcript level"/>
<dbReference type="AlphaFoldDB" id="B2D2D7"/>
<dbReference type="EMBL" id="EU574871">
    <property type="protein sequence ID" value="ACB70378.1"/>
    <property type="molecule type" value="mRNA"/>
</dbReference>
<accession>B2D2D7</accession>
<organism evidence="2">
    <name type="scientific">Ornithodoros coriaceus</name>
    <name type="common">Soft tick</name>
    <name type="synonym">Argasid tick</name>
    <dbReference type="NCBI Taxonomy" id="92741"/>
    <lineage>
        <taxon>Eukaryota</taxon>
        <taxon>Metazoa</taxon>
        <taxon>Ecdysozoa</taxon>
        <taxon>Arthropoda</taxon>
        <taxon>Chelicerata</taxon>
        <taxon>Arachnida</taxon>
        <taxon>Acari</taxon>
        <taxon>Parasitiformes</taxon>
        <taxon>Ixodida</taxon>
        <taxon>Ixodoidea</taxon>
        <taxon>Argasidae</taxon>
        <taxon>Ornithodorinae</taxon>
        <taxon>Ornithodoros</taxon>
    </lineage>
</organism>
<evidence type="ECO:0000313" key="2">
    <source>
        <dbReference type="EMBL" id="ACB70378.1"/>
    </source>
</evidence>
<dbReference type="InterPro" id="IPR012674">
    <property type="entry name" value="Calycin"/>
</dbReference>
<sequence>MVQLTIVLTCCLLVNVAYGKRDRCKNKDIDAWKALAPEKGTTFLLVNSTRPDAEDCLKSTPEGTPQRPQMDVTMKFKSGGEWKTAHRKLTLEGPKITASFDSKKEEGRIVYRGPSCHVTVLGTGDTEIWRRQGARNRKDMGCCKKYFDEERKGKAFKKPQAKGCSS</sequence>
<keyword evidence="1" id="KW-0732">Signal</keyword>
<protein>
    <submittedName>
        <fullName evidence="2">Moubatin-like lipocalin</fullName>
    </submittedName>
</protein>
<dbReference type="Gene3D" id="2.40.128.20">
    <property type="match status" value="1"/>
</dbReference>